<reference evidence="1" key="1">
    <citation type="submission" date="2023-04" db="EMBL/GenBank/DDBJ databases">
        <title>A chromosome-level genome assembly of the parasitoid wasp Eretmocerus hayati.</title>
        <authorList>
            <person name="Zhong Y."/>
            <person name="Liu S."/>
            <person name="Liu Y."/>
        </authorList>
    </citation>
    <scope>NUCLEOTIDE SEQUENCE</scope>
    <source>
        <strain evidence="1">ZJU_SS_LIU_2023</strain>
    </source>
</reference>
<evidence type="ECO:0000313" key="2">
    <source>
        <dbReference type="Proteomes" id="UP001239111"/>
    </source>
</evidence>
<dbReference type="EMBL" id="CM056742">
    <property type="protein sequence ID" value="KAJ8677920.1"/>
    <property type="molecule type" value="Genomic_DNA"/>
</dbReference>
<gene>
    <name evidence="1" type="ORF">QAD02_013707</name>
</gene>
<evidence type="ECO:0000313" key="1">
    <source>
        <dbReference type="EMBL" id="KAJ8677920.1"/>
    </source>
</evidence>
<dbReference type="Proteomes" id="UP001239111">
    <property type="component" value="Chromosome 2"/>
</dbReference>
<comment type="caution">
    <text evidence="1">The sequence shown here is derived from an EMBL/GenBank/DDBJ whole genome shotgun (WGS) entry which is preliminary data.</text>
</comment>
<name>A0ACC2P2W5_9HYME</name>
<organism evidence="1 2">
    <name type="scientific">Eretmocerus hayati</name>
    <dbReference type="NCBI Taxonomy" id="131215"/>
    <lineage>
        <taxon>Eukaryota</taxon>
        <taxon>Metazoa</taxon>
        <taxon>Ecdysozoa</taxon>
        <taxon>Arthropoda</taxon>
        <taxon>Hexapoda</taxon>
        <taxon>Insecta</taxon>
        <taxon>Pterygota</taxon>
        <taxon>Neoptera</taxon>
        <taxon>Endopterygota</taxon>
        <taxon>Hymenoptera</taxon>
        <taxon>Apocrita</taxon>
        <taxon>Proctotrupomorpha</taxon>
        <taxon>Chalcidoidea</taxon>
        <taxon>Aphelinidae</taxon>
        <taxon>Aphelininae</taxon>
        <taxon>Eretmocerus</taxon>
    </lineage>
</organism>
<accession>A0ACC2P2W5</accession>
<proteinExistence type="predicted"/>
<sequence>MCGVRDVGVSIIPVVECATHQPYTQGIKAYEEVAGENSTYRGSTSNSLYSESVTASVEATMPHDRAIGMGTNDQELFTTARKEIAPSCLIFPTDDATSMQTSPASCSSNNNLQKPPPGLRILSNIPLSGTQYTVQRALSDVGAYYEFVTIKGDSAPRNHNISASDLQQPNQIDPLLFAPSEQETTTDVTQNQFARVPMAQIATNIELENQNTYNFLLSLQLEQHTVKTRPPWRETTSITEVQEYQAAK</sequence>
<keyword evidence="2" id="KW-1185">Reference proteome</keyword>
<protein>
    <submittedName>
        <fullName evidence="1">Uncharacterized protein</fullName>
    </submittedName>
</protein>